<organism evidence="6">
    <name type="scientific">uncultured Caudovirales phage</name>
    <dbReference type="NCBI Taxonomy" id="2100421"/>
    <lineage>
        <taxon>Viruses</taxon>
        <taxon>Duplodnaviria</taxon>
        <taxon>Heunggongvirae</taxon>
        <taxon>Uroviricota</taxon>
        <taxon>Caudoviricetes</taxon>
        <taxon>Peduoviridae</taxon>
        <taxon>Maltschvirus</taxon>
        <taxon>Maltschvirus maltsch</taxon>
    </lineage>
</organism>
<dbReference type="GO" id="GO:0006226">
    <property type="term" value="P:dUMP biosynthetic process"/>
    <property type="evidence" value="ECO:0007669"/>
    <property type="project" value="InterPro"/>
</dbReference>
<dbReference type="NCBIfam" id="TIGR00576">
    <property type="entry name" value="dut"/>
    <property type="match status" value="1"/>
</dbReference>
<accession>A0A6J5KME5</accession>
<dbReference type="PANTHER" id="PTHR11241">
    <property type="entry name" value="DEOXYURIDINE 5'-TRIPHOSPHATE NUCLEOTIDOHYDROLASE"/>
    <property type="match status" value="1"/>
</dbReference>
<comment type="similarity">
    <text evidence="1">Belongs to the dUTPase family.</text>
</comment>
<dbReference type="GO" id="GO:0046081">
    <property type="term" value="P:dUTP catabolic process"/>
    <property type="evidence" value="ECO:0007669"/>
    <property type="project" value="InterPro"/>
</dbReference>
<dbReference type="InterPro" id="IPR008181">
    <property type="entry name" value="dUTPase"/>
</dbReference>
<keyword evidence="4" id="KW-0546">Nucleotide metabolism</keyword>
<evidence type="ECO:0000256" key="2">
    <source>
        <dbReference type="ARBA" id="ARBA00012379"/>
    </source>
</evidence>
<dbReference type="InterPro" id="IPR029054">
    <property type="entry name" value="dUTPase-like"/>
</dbReference>
<evidence type="ECO:0000313" key="6">
    <source>
        <dbReference type="EMBL" id="CAB4122515.1"/>
    </source>
</evidence>
<keyword evidence="3" id="KW-0378">Hydrolase</keyword>
<dbReference type="EC" id="3.6.1.23" evidence="2"/>
<dbReference type="EMBL" id="LR796162">
    <property type="protein sequence ID" value="CAB4122515.1"/>
    <property type="molecule type" value="Genomic_DNA"/>
</dbReference>
<dbReference type="PANTHER" id="PTHR11241:SF0">
    <property type="entry name" value="DEOXYURIDINE 5'-TRIPHOSPHATE NUCLEOTIDOHYDROLASE"/>
    <property type="match status" value="1"/>
</dbReference>
<dbReference type="GO" id="GO:0004170">
    <property type="term" value="F:dUTP diphosphatase activity"/>
    <property type="evidence" value="ECO:0007669"/>
    <property type="project" value="UniProtKB-EC"/>
</dbReference>
<evidence type="ECO:0000256" key="3">
    <source>
        <dbReference type="ARBA" id="ARBA00022801"/>
    </source>
</evidence>
<dbReference type="NCBIfam" id="NF001862">
    <property type="entry name" value="PRK00601.1"/>
    <property type="match status" value="1"/>
</dbReference>
<dbReference type="Gene3D" id="2.70.40.10">
    <property type="match status" value="1"/>
</dbReference>
<proteinExistence type="inferred from homology"/>
<evidence type="ECO:0000256" key="4">
    <source>
        <dbReference type="ARBA" id="ARBA00023080"/>
    </source>
</evidence>
<protein>
    <recommendedName>
        <fullName evidence="2">dUTP diphosphatase</fullName>
        <ecNumber evidence="2">3.6.1.23</ecNumber>
    </recommendedName>
</protein>
<sequence>MKIKIKKLHPEAIIPKYATDGAACFDLHAVNPPDEMAMHGLPTVVPTGLSFEIPHGFVMLIFSRSGHGFKHDTRLANCVGVIDSDYRGEVMVKLTRDYGNNTHLTIKEGDRIAQAMVLPIPVVELVEADELTETERGAGGFGSTGVA</sequence>
<feature type="domain" description="dUTPase-like" evidence="5">
    <location>
        <begin position="11"/>
        <end position="145"/>
    </location>
</feature>
<dbReference type="InterPro" id="IPR033704">
    <property type="entry name" value="dUTPase_trimeric"/>
</dbReference>
<gene>
    <name evidence="6" type="ORF">UFOVP33_16</name>
</gene>
<dbReference type="CDD" id="cd07557">
    <property type="entry name" value="trimeric_dUTPase"/>
    <property type="match status" value="1"/>
</dbReference>
<dbReference type="GO" id="GO:0000287">
    <property type="term" value="F:magnesium ion binding"/>
    <property type="evidence" value="ECO:0007669"/>
    <property type="project" value="InterPro"/>
</dbReference>
<name>A0A6J5KME5_9CAUD</name>
<evidence type="ECO:0000259" key="5">
    <source>
        <dbReference type="Pfam" id="PF00692"/>
    </source>
</evidence>
<dbReference type="SUPFAM" id="SSF51283">
    <property type="entry name" value="dUTPase-like"/>
    <property type="match status" value="1"/>
</dbReference>
<dbReference type="Pfam" id="PF00692">
    <property type="entry name" value="dUTPase"/>
    <property type="match status" value="1"/>
</dbReference>
<dbReference type="InterPro" id="IPR036157">
    <property type="entry name" value="dUTPase-like_sf"/>
</dbReference>
<reference evidence="6" key="1">
    <citation type="submission" date="2020-04" db="EMBL/GenBank/DDBJ databases">
        <authorList>
            <person name="Chiriac C."/>
            <person name="Salcher M."/>
            <person name="Ghai R."/>
            <person name="Kavagutti S V."/>
        </authorList>
    </citation>
    <scope>NUCLEOTIDE SEQUENCE</scope>
</reference>
<evidence type="ECO:0000256" key="1">
    <source>
        <dbReference type="ARBA" id="ARBA00006581"/>
    </source>
</evidence>